<dbReference type="Proteomes" id="UP000015530">
    <property type="component" value="Unassembled WGS sequence"/>
</dbReference>
<gene>
    <name evidence="2" type="ORF">CGLO_14100</name>
</gene>
<name>T0JV05_COLGC</name>
<dbReference type="InterPro" id="IPR003439">
    <property type="entry name" value="ABC_transporter-like_ATP-bd"/>
</dbReference>
<feature type="domain" description="ABC transporter" evidence="1">
    <location>
        <begin position="1"/>
        <end position="24"/>
    </location>
</feature>
<dbReference type="AlphaFoldDB" id="T0JV05"/>
<evidence type="ECO:0000313" key="3">
    <source>
        <dbReference type="Proteomes" id="UP000015530"/>
    </source>
</evidence>
<proteinExistence type="predicted"/>
<dbReference type="EMBL" id="AMYD01003247">
    <property type="protein sequence ID" value="EQB46827.1"/>
    <property type="molecule type" value="Genomic_DNA"/>
</dbReference>
<reference evidence="3" key="1">
    <citation type="journal article" date="2013" name="Mol. Plant Microbe Interact.">
        <title>Global aspects of pacC regulation of pathogenicity genes in Colletotrichum gloeosporioides as revealed by transcriptome analysis.</title>
        <authorList>
            <person name="Alkan N."/>
            <person name="Meng X."/>
            <person name="Friedlander G."/>
            <person name="Reuveni E."/>
            <person name="Sukno S."/>
            <person name="Sherman A."/>
            <person name="Thon M."/>
            <person name="Fluhr R."/>
            <person name="Prusky D."/>
        </authorList>
    </citation>
    <scope>NUCLEOTIDE SEQUENCE [LARGE SCALE GENOMIC DNA]</scope>
    <source>
        <strain evidence="3">Cg-14</strain>
    </source>
</reference>
<dbReference type="OrthoDB" id="6500128at2759"/>
<evidence type="ECO:0000259" key="1">
    <source>
        <dbReference type="Pfam" id="PF00005"/>
    </source>
</evidence>
<dbReference type="SUPFAM" id="SSF52540">
    <property type="entry name" value="P-loop containing nucleoside triphosphate hydrolases"/>
    <property type="match status" value="1"/>
</dbReference>
<dbReference type="GO" id="GO:0005524">
    <property type="term" value="F:ATP binding"/>
    <property type="evidence" value="ECO:0007669"/>
    <property type="project" value="InterPro"/>
</dbReference>
<dbReference type="GO" id="GO:0016887">
    <property type="term" value="F:ATP hydrolysis activity"/>
    <property type="evidence" value="ECO:0007669"/>
    <property type="project" value="InterPro"/>
</dbReference>
<sequence>MSQRVAIARALLRDPEILLLDEPFGEKNNDDARNS</sequence>
<comment type="caution">
    <text evidence="2">The sequence shown here is derived from an EMBL/GenBank/DDBJ whole genome shotgun (WGS) entry which is preliminary data.</text>
</comment>
<dbReference type="InterPro" id="IPR027417">
    <property type="entry name" value="P-loop_NTPase"/>
</dbReference>
<protein>
    <recommendedName>
        <fullName evidence="1">ABC transporter domain-containing protein</fullName>
    </recommendedName>
</protein>
<dbReference type="HOGENOM" id="CLU_3368447_0_0_1"/>
<dbReference type="Gene3D" id="3.40.50.300">
    <property type="entry name" value="P-loop containing nucleotide triphosphate hydrolases"/>
    <property type="match status" value="1"/>
</dbReference>
<organism evidence="2 3">
    <name type="scientific">Colletotrichum gloeosporioides (strain Cg-14)</name>
    <name type="common">Anthracnose fungus</name>
    <name type="synonym">Glomerella cingulata</name>
    <dbReference type="NCBI Taxonomy" id="1237896"/>
    <lineage>
        <taxon>Eukaryota</taxon>
        <taxon>Fungi</taxon>
        <taxon>Dikarya</taxon>
        <taxon>Ascomycota</taxon>
        <taxon>Pezizomycotina</taxon>
        <taxon>Sordariomycetes</taxon>
        <taxon>Hypocreomycetidae</taxon>
        <taxon>Glomerellales</taxon>
        <taxon>Glomerellaceae</taxon>
        <taxon>Colletotrichum</taxon>
        <taxon>Colletotrichum gloeosporioides species complex</taxon>
    </lineage>
</organism>
<evidence type="ECO:0000313" key="2">
    <source>
        <dbReference type="EMBL" id="EQB46827.1"/>
    </source>
</evidence>
<accession>T0JV05</accession>
<dbReference type="Pfam" id="PF00005">
    <property type="entry name" value="ABC_tran"/>
    <property type="match status" value="1"/>
</dbReference>